<evidence type="ECO:0000259" key="1">
    <source>
        <dbReference type="Pfam" id="PF24626"/>
    </source>
</evidence>
<accession>A0AAV2EA45</accession>
<feature type="domain" description="Tf2-1-like SH3-like" evidence="1">
    <location>
        <begin position="66"/>
        <end position="127"/>
    </location>
</feature>
<name>A0AAV2EA45_9ROSI</name>
<dbReference type="PANTHER" id="PTHR35046">
    <property type="entry name" value="ZINC KNUCKLE (CCHC-TYPE) FAMILY PROTEIN"/>
    <property type="match status" value="1"/>
</dbReference>
<evidence type="ECO:0000313" key="3">
    <source>
        <dbReference type="Proteomes" id="UP001497516"/>
    </source>
</evidence>
<dbReference type="EMBL" id="OZ034817">
    <property type="protein sequence ID" value="CAL1382385.1"/>
    <property type="molecule type" value="Genomic_DNA"/>
</dbReference>
<protein>
    <recommendedName>
        <fullName evidence="1">Tf2-1-like SH3-like domain-containing protein</fullName>
    </recommendedName>
</protein>
<dbReference type="InterPro" id="IPR056924">
    <property type="entry name" value="SH3_Tf2-1"/>
</dbReference>
<proteinExistence type="predicted"/>
<evidence type="ECO:0000313" key="2">
    <source>
        <dbReference type="EMBL" id="CAL1382385.1"/>
    </source>
</evidence>
<keyword evidence="3" id="KW-1185">Reference proteome</keyword>
<gene>
    <name evidence="2" type="ORF">LTRI10_LOCUS23712</name>
</gene>
<organism evidence="2 3">
    <name type="scientific">Linum trigynum</name>
    <dbReference type="NCBI Taxonomy" id="586398"/>
    <lineage>
        <taxon>Eukaryota</taxon>
        <taxon>Viridiplantae</taxon>
        <taxon>Streptophyta</taxon>
        <taxon>Embryophyta</taxon>
        <taxon>Tracheophyta</taxon>
        <taxon>Spermatophyta</taxon>
        <taxon>Magnoliopsida</taxon>
        <taxon>eudicotyledons</taxon>
        <taxon>Gunneridae</taxon>
        <taxon>Pentapetalae</taxon>
        <taxon>rosids</taxon>
        <taxon>fabids</taxon>
        <taxon>Malpighiales</taxon>
        <taxon>Linaceae</taxon>
        <taxon>Linum</taxon>
    </lineage>
</organism>
<dbReference type="PANTHER" id="PTHR35046:SF9">
    <property type="entry name" value="RNA-DIRECTED DNA POLYMERASE"/>
    <property type="match status" value="1"/>
</dbReference>
<dbReference type="Pfam" id="PF24626">
    <property type="entry name" value="SH3_Tf2-1"/>
    <property type="match status" value="1"/>
</dbReference>
<sequence>MNGFNPLTPLELMPLSLKEQVNLDGAKKAKLAKSLHEKARFNIERRTEQIMKNVNKHRKPRHFEVGDWVWVHLKKERFPQQRKSKLLPRCDGPFQVVSKVGSNAYKIDFPGEYGVSATFNFADLAPYLDCNSYLRANPFEG</sequence>
<dbReference type="AlphaFoldDB" id="A0AAV2EA45"/>
<reference evidence="2 3" key="1">
    <citation type="submission" date="2024-04" db="EMBL/GenBank/DDBJ databases">
        <authorList>
            <person name="Fracassetti M."/>
        </authorList>
    </citation>
    <scope>NUCLEOTIDE SEQUENCE [LARGE SCALE GENOMIC DNA]</scope>
</reference>
<dbReference type="Proteomes" id="UP001497516">
    <property type="component" value="Chromosome 4"/>
</dbReference>